<evidence type="ECO:0000256" key="2">
    <source>
        <dbReference type="ARBA" id="ARBA00022692"/>
    </source>
</evidence>
<dbReference type="GO" id="GO:0071765">
    <property type="term" value="P:nuclear inner membrane organization"/>
    <property type="evidence" value="ECO:0007669"/>
    <property type="project" value="InterPro"/>
</dbReference>
<dbReference type="PANTHER" id="PTHR28538">
    <property type="entry name" value="INTEGRAL INNER NUCLEAR MEMBRANE PROTEIN IMA1"/>
    <property type="match status" value="1"/>
</dbReference>
<keyword evidence="4 7" id="KW-0472">Membrane</keyword>
<gene>
    <name evidence="9" type="ORF">I316_06603</name>
</gene>
<dbReference type="OrthoDB" id="5966927at2759"/>
<evidence type="ECO:0000256" key="7">
    <source>
        <dbReference type="SAM" id="Phobius"/>
    </source>
</evidence>
<feature type="transmembrane region" description="Helical" evidence="7">
    <location>
        <begin position="250"/>
        <end position="269"/>
    </location>
</feature>
<dbReference type="InterPro" id="IPR042321">
    <property type="entry name" value="Ima1"/>
</dbReference>
<feature type="compositionally biased region" description="Polar residues" evidence="6">
    <location>
        <begin position="384"/>
        <end position="398"/>
    </location>
</feature>
<evidence type="ECO:0000256" key="5">
    <source>
        <dbReference type="ARBA" id="ARBA00023242"/>
    </source>
</evidence>
<keyword evidence="5" id="KW-0539">Nucleus</keyword>
<evidence type="ECO:0000256" key="3">
    <source>
        <dbReference type="ARBA" id="ARBA00022989"/>
    </source>
</evidence>
<name>A0A1B9GL76_9TREE</name>
<dbReference type="GO" id="GO:0034992">
    <property type="term" value="C:microtubule organizing center attachment site"/>
    <property type="evidence" value="ECO:0007669"/>
    <property type="project" value="TreeGrafter"/>
</dbReference>
<dbReference type="Pfam" id="PF09779">
    <property type="entry name" value="Ima1_N"/>
    <property type="match status" value="1"/>
</dbReference>
<keyword evidence="2 7" id="KW-0812">Transmembrane</keyword>
<feature type="compositionally biased region" description="Low complexity" evidence="6">
    <location>
        <begin position="365"/>
        <end position="375"/>
    </location>
</feature>
<feature type="region of interest" description="Disordered" evidence="6">
    <location>
        <begin position="365"/>
        <end position="400"/>
    </location>
</feature>
<dbReference type="GO" id="GO:0044732">
    <property type="term" value="C:mitotic spindle pole body"/>
    <property type="evidence" value="ECO:0007669"/>
    <property type="project" value="TreeGrafter"/>
</dbReference>
<protein>
    <recommendedName>
        <fullName evidence="8">Ima1 N-terminal domain-containing protein</fullName>
    </recommendedName>
</protein>
<evidence type="ECO:0000259" key="8">
    <source>
        <dbReference type="Pfam" id="PF09779"/>
    </source>
</evidence>
<dbReference type="AlphaFoldDB" id="A0A1B9GL76"/>
<feature type="transmembrane region" description="Helical" evidence="7">
    <location>
        <begin position="290"/>
        <end position="313"/>
    </location>
</feature>
<accession>A0A1B9GL76</accession>
<evidence type="ECO:0000256" key="4">
    <source>
        <dbReference type="ARBA" id="ARBA00023136"/>
    </source>
</evidence>
<evidence type="ECO:0000313" key="9">
    <source>
        <dbReference type="EMBL" id="OCF31796.1"/>
    </source>
</evidence>
<evidence type="ECO:0000313" key="10">
    <source>
        <dbReference type="Proteomes" id="UP000092666"/>
    </source>
</evidence>
<dbReference type="EMBL" id="KV700131">
    <property type="protein sequence ID" value="OCF31796.1"/>
    <property type="molecule type" value="Genomic_DNA"/>
</dbReference>
<comment type="subcellular location">
    <subcellularLocation>
        <location evidence="1">Nucleus inner membrane</location>
        <topology evidence="1">Multi-pass membrane protein</topology>
    </subcellularLocation>
</comment>
<reference evidence="9 10" key="1">
    <citation type="submission" date="2013-07" db="EMBL/GenBank/DDBJ databases">
        <title>The Genome Sequence of Cryptococcus heveanensis BCC8398.</title>
        <authorList>
            <consortium name="The Broad Institute Genome Sequencing Platform"/>
            <person name="Cuomo C."/>
            <person name="Litvintseva A."/>
            <person name="Chen Y."/>
            <person name="Heitman J."/>
            <person name="Sun S."/>
            <person name="Springer D."/>
            <person name="Dromer F."/>
            <person name="Young S.K."/>
            <person name="Zeng Q."/>
            <person name="Gargeya S."/>
            <person name="Fitzgerald M."/>
            <person name="Abouelleil A."/>
            <person name="Alvarado L."/>
            <person name="Berlin A.M."/>
            <person name="Chapman S.B."/>
            <person name="Dewar J."/>
            <person name="Goldberg J."/>
            <person name="Griggs A."/>
            <person name="Gujja S."/>
            <person name="Hansen M."/>
            <person name="Howarth C."/>
            <person name="Imamovic A."/>
            <person name="Larimer J."/>
            <person name="McCowan C."/>
            <person name="Murphy C."/>
            <person name="Pearson M."/>
            <person name="Priest M."/>
            <person name="Roberts A."/>
            <person name="Saif S."/>
            <person name="Shea T."/>
            <person name="Sykes S."/>
            <person name="Wortman J."/>
            <person name="Nusbaum C."/>
            <person name="Birren B."/>
        </authorList>
    </citation>
    <scope>NUCLEOTIDE SEQUENCE [LARGE SCALE GENOMIC DNA]</scope>
    <source>
        <strain evidence="9 10">BCC8398</strain>
    </source>
</reference>
<proteinExistence type="predicted"/>
<dbReference type="Proteomes" id="UP000092666">
    <property type="component" value="Unassembled WGS sequence"/>
</dbReference>
<feature type="domain" description="Ima1 N-terminal" evidence="8">
    <location>
        <begin position="58"/>
        <end position="172"/>
    </location>
</feature>
<evidence type="ECO:0000256" key="6">
    <source>
        <dbReference type="SAM" id="MobiDB-lite"/>
    </source>
</evidence>
<feature type="region of interest" description="Disordered" evidence="6">
    <location>
        <begin position="417"/>
        <end position="438"/>
    </location>
</feature>
<keyword evidence="10" id="KW-1185">Reference proteome</keyword>
<dbReference type="InterPro" id="IPR018617">
    <property type="entry name" value="Ima1_N"/>
</dbReference>
<dbReference type="PANTHER" id="PTHR28538:SF1">
    <property type="entry name" value="INTEGRAL INNER NUCLEAR MEMBRANE PROTEIN IMA1"/>
    <property type="match status" value="1"/>
</dbReference>
<dbReference type="GO" id="GO:0005637">
    <property type="term" value="C:nuclear inner membrane"/>
    <property type="evidence" value="ECO:0007669"/>
    <property type="project" value="UniProtKB-SubCell"/>
</dbReference>
<reference evidence="10" key="2">
    <citation type="submission" date="2013-12" db="EMBL/GenBank/DDBJ databases">
        <title>Evolution of pathogenesis and genome organization in the Tremellales.</title>
        <authorList>
            <person name="Cuomo C."/>
            <person name="Litvintseva A."/>
            <person name="Heitman J."/>
            <person name="Chen Y."/>
            <person name="Sun S."/>
            <person name="Springer D."/>
            <person name="Dromer F."/>
            <person name="Young S."/>
            <person name="Zeng Q."/>
            <person name="Chapman S."/>
            <person name="Gujja S."/>
            <person name="Saif S."/>
            <person name="Birren B."/>
        </authorList>
    </citation>
    <scope>NUCLEOTIDE SEQUENCE [LARGE SCALE GENOMIC DNA]</scope>
    <source>
        <strain evidence="10">BCC8398</strain>
    </source>
</reference>
<sequence>MPFLRSSTRPTAVQCFFCLSPSLLPPHPSANADGYSYGRSQRPGDRKDKAIIAEVGTKWNWQCERCGCWNIRDSRGEMISDLPAMHDTAHNERSFSLRATPSSSHLPSSSNSSSTFCHSCLANQTLIMNMLANYLPDDDDPSFPQLYAELPSYLAKLHSRYPPVCQNCQPAVDEALRKSDHKAQVEAWGSALKRGARSGISSSWSGTSDTRAGSDFKGARSCLWYLPVETATTYPSLLAEVLYGGRLGRYISPSSLVLFHMVSITWIAWDPYWLRRVRSRDQAKVQGRDVWVRNMLIILVLRVITSIAAWFMVNQETQAMSNVLQLGYQIEFGLEIALLIHATMNIRISQPVAIQLVRPVSLRSSPAHPTTSLSTPPHPASPGHLSTLSIGQSASASSLKPERANPIFGQMSLSQQYGAGTAEPQLPSEEPMDWEPSPSPASYQAYGNSYNHMNRPPGLFTPEDEDDMNFHHASMYPRTAKHDWDGFATNRQRMFPQRAEETGLESLLAGWGIGGGGAGTGTASEGNSVAPTHTGKYGMVRAPKPSLRRFDINRIIGFALVAVRVLGASVATSTHDGMSKVNYLESANQMVQLVELTTTCVRLSILLRPSTQRTPGTKAGLGIVIATLEIVLRGMALSTFDSLWTSFGITDNAAMVKSVEWAVWGTIDLVDVLMLP</sequence>
<dbReference type="GO" id="GO:0034506">
    <property type="term" value="C:chromosome, centromeric core domain"/>
    <property type="evidence" value="ECO:0007669"/>
    <property type="project" value="TreeGrafter"/>
</dbReference>
<evidence type="ECO:0000256" key="1">
    <source>
        <dbReference type="ARBA" id="ARBA00004473"/>
    </source>
</evidence>
<keyword evidence="3 7" id="KW-1133">Transmembrane helix</keyword>
<organism evidence="9 10">
    <name type="scientific">Kwoniella heveanensis BCC8398</name>
    <dbReference type="NCBI Taxonomy" id="1296120"/>
    <lineage>
        <taxon>Eukaryota</taxon>
        <taxon>Fungi</taxon>
        <taxon>Dikarya</taxon>
        <taxon>Basidiomycota</taxon>
        <taxon>Agaricomycotina</taxon>
        <taxon>Tremellomycetes</taxon>
        <taxon>Tremellales</taxon>
        <taxon>Cryptococcaceae</taxon>
        <taxon>Kwoniella</taxon>
    </lineage>
</organism>